<gene>
    <name evidence="1" type="ORF">Dpo_6c00800</name>
</gene>
<proteinExistence type="predicted"/>
<keyword evidence="2" id="KW-1185">Reference proteome</keyword>
<name>S0G4K4_9BACT</name>
<accession>S0G4K4</accession>
<dbReference type="AlphaFoldDB" id="S0G4K4"/>
<comment type="caution">
    <text evidence="1">The sequence shown here is derived from an EMBL/GenBank/DDBJ whole genome shotgun (WGS) entry which is preliminary data.</text>
</comment>
<sequence>MDLWKILVMGTIRLNCNWDYDKLQENGEQPQNIKGRCWDMV</sequence>
<dbReference type="Proteomes" id="UP000014216">
    <property type="component" value="Unassembled WGS sequence"/>
</dbReference>
<dbReference type="EMBL" id="APJX01000006">
    <property type="protein sequence ID" value="EMS78881.1"/>
    <property type="molecule type" value="Genomic_DNA"/>
</dbReference>
<protein>
    <submittedName>
        <fullName evidence="1">Uncharacterized protein</fullName>
    </submittedName>
</protein>
<evidence type="ECO:0000313" key="2">
    <source>
        <dbReference type="Proteomes" id="UP000014216"/>
    </source>
</evidence>
<evidence type="ECO:0000313" key="1">
    <source>
        <dbReference type="EMBL" id="EMS78881.1"/>
    </source>
</evidence>
<reference evidence="1 2" key="1">
    <citation type="journal article" date="2013" name="Genome Announc.">
        <title>Draft Genome Sequence of Desulfotignum phosphitoxidans DSM 13687 Strain FiPS-3.</title>
        <authorList>
            <person name="Poehlein A."/>
            <person name="Daniel R."/>
            <person name="Simeonova D.D."/>
        </authorList>
    </citation>
    <scope>NUCLEOTIDE SEQUENCE [LARGE SCALE GENOMIC DNA]</scope>
    <source>
        <strain evidence="1 2">DSM 13687</strain>
    </source>
</reference>
<organism evidence="1 2">
    <name type="scientific">Desulfotignum phosphitoxidans DSM 13687</name>
    <dbReference type="NCBI Taxonomy" id="1286635"/>
    <lineage>
        <taxon>Bacteria</taxon>
        <taxon>Pseudomonadati</taxon>
        <taxon>Thermodesulfobacteriota</taxon>
        <taxon>Desulfobacteria</taxon>
        <taxon>Desulfobacterales</taxon>
        <taxon>Desulfobacteraceae</taxon>
        <taxon>Desulfotignum</taxon>
    </lineage>
</organism>